<dbReference type="EMBL" id="KZ805493">
    <property type="protein sequence ID" value="PVH95524.1"/>
    <property type="molecule type" value="Genomic_DNA"/>
</dbReference>
<dbReference type="OrthoDB" id="424402at2759"/>
<dbReference type="Proteomes" id="UP000244855">
    <property type="component" value="Unassembled WGS sequence"/>
</dbReference>
<evidence type="ECO:0000313" key="3">
    <source>
        <dbReference type="Proteomes" id="UP000244855"/>
    </source>
</evidence>
<gene>
    <name evidence="2" type="ORF">DM02DRAFT_731808</name>
</gene>
<feature type="region of interest" description="Disordered" evidence="1">
    <location>
        <begin position="145"/>
        <end position="172"/>
    </location>
</feature>
<feature type="region of interest" description="Disordered" evidence="1">
    <location>
        <begin position="260"/>
        <end position="280"/>
    </location>
</feature>
<organism evidence="2 3">
    <name type="scientific">Periconia macrospinosa</name>
    <dbReference type="NCBI Taxonomy" id="97972"/>
    <lineage>
        <taxon>Eukaryota</taxon>
        <taxon>Fungi</taxon>
        <taxon>Dikarya</taxon>
        <taxon>Ascomycota</taxon>
        <taxon>Pezizomycotina</taxon>
        <taxon>Dothideomycetes</taxon>
        <taxon>Pleosporomycetidae</taxon>
        <taxon>Pleosporales</taxon>
        <taxon>Massarineae</taxon>
        <taxon>Periconiaceae</taxon>
        <taxon>Periconia</taxon>
    </lineage>
</organism>
<accession>A0A2V1DEH7</accession>
<proteinExistence type="predicted"/>
<evidence type="ECO:0000256" key="1">
    <source>
        <dbReference type="SAM" id="MobiDB-lite"/>
    </source>
</evidence>
<dbReference type="AlphaFoldDB" id="A0A2V1DEH7"/>
<reference evidence="2 3" key="1">
    <citation type="journal article" date="2018" name="Sci. Rep.">
        <title>Comparative genomics provides insights into the lifestyle and reveals functional heterogeneity of dark septate endophytic fungi.</title>
        <authorList>
            <person name="Knapp D.G."/>
            <person name="Nemeth J.B."/>
            <person name="Barry K."/>
            <person name="Hainaut M."/>
            <person name="Henrissat B."/>
            <person name="Johnson J."/>
            <person name="Kuo A."/>
            <person name="Lim J.H.P."/>
            <person name="Lipzen A."/>
            <person name="Nolan M."/>
            <person name="Ohm R.A."/>
            <person name="Tamas L."/>
            <person name="Grigoriev I.V."/>
            <person name="Spatafora J.W."/>
            <person name="Nagy L.G."/>
            <person name="Kovacs G.M."/>
        </authorList>
    </citation>
    <scope>NUCLEOTIDE SEQUENCE [LARGE SCALE GENOMIC DNA]</scope>
    <source>
        <strain evidence="2 3">DSE2036</strain>
    </source>
</reference>
<evidence type="ECO:0000313" key="2">
    <source>
        <dbReference type="EMBL" id="PVH95524.1"/>
    </source>
</evidence>
<protein>
    <submittedName>
        <fullName evidence="2">Uncharacterized protein</fullName>
    </submittedName>
</protein>
<keyword evidence="3" id="KW-1185">Reference proteome</keyword>
<feature type="region of interest" description="Disordered" evidence="1">
    <location>
        <begin position="28"/>
        <end position="82"/>
    </location>
</feature>
<name>A0A2V1DEH7_9PLEO</name>
<feature type="compositionally biased region" description="Low complexity" evidence="1">
    <location>
        <begin position="37"/>
        <end position="52"/>
    </location>
</feature>
<sequence>MASAVSSIPPQEGNTTIALATLVPYSSDGPTLPLVGNSSAASRKKAASSNANDPTETANGEKRKSTTDDTNSTTPALKKAKTTDNTTLYTPWVLLPPELRRSVAERLGGPPQWDWETHCIPIVYTRNQNITSALNRLKAYLGHSPHARNSSIDVPEPLKGEHDGSSGGGGIEGGGGGIIISISAQADATTKLVGIVELAKRLLAESDVDVGTTDRRGRRKVVWYSYTSLSSRLQKVDINHEKKRERSGQDATATAVAAAHTNDDHSSEEEEIFETKNARVDGQEGKTRKIPILTVWISKTKIPEFKRAFGGEQSFEVCS</sequence>